<organism evidence="2 3">
    <name type="scientific">Drosophila simulans</name>
    <name type="common">Fruit fly</name>
    <dbReference type="NCBI Taxonomy" id="7240"/>
    <lineage>
        <taxon>Eukaryota</taxon>
        <taxon>Metazoa</taxon>
        <taxon>Ecdysozoa</taxon>
        <taxon>Arthropoda</taxon>
        <taxon>Hexapoda</taxon>
        <taxon>Insecta</taxon>
        <taxon>Pterygota</taxon>
        <taxon>Neoptera</taxon>
        <taxon>Endopterygota</taxon>
        <taxon>Diptera</taxon>
        <taxon>Brachycera</taxon>
        <taxon>Muscomorpha</taxon>
        <taxon>Ephydroidea</taxon>
        <taxon>Drosophilidae</taxon>
        <taxon>Drosophila</taxon>
        <taxon>Sophophora</taxon>
    </lineage>
</organism>
<evidence type="ECO:0000313" key="3">
    <source>
        <dbReference type="Proteomes" id="UP000000304"/>
    </source>
</evidence>
<dbReference type="HOGENOM" id="CLU_2075624_0_0_1"/>
<dbReference type="Proteomes" id="UP000000304">
    <property type="component" value="Unassembled WGS sequence"/>
</dbReference>
<feature type="transmembrane region" description="Helical" evidence="1">
    <location>
        <begin position="37"/>
        <end position="54"/>
    </location>
</feature>
<keyword evidence="1" id="KW-0472">Membrane</keyword>
<keyword evidence="1" id="KW-0812">Transmembrane</keyword>
<evidence type="ECO:0000313" key="2">
    <source>
        <dbReference type="EMBL" id="EDX15846.1"/>
    </source>
</evidence>
<gene>
    <name evidence="2" type="primary">Dsim\GD15181</name>
    <name evidence="2" type="ORF">Dsim_GD15181</name>
</gene>
<proteinExistence type="predicted"/>
<sequence length="118" mass="13323">MLRCGETDKRRLQQVSVIGTILELLLLRVALMMRLMWVVRMLLVALVVRLEILARHTRATFSRIGSRDWAVAYNIVPQQRAPWKRTGCAARRYSVTVAVGMWNLIAPMASGSDSSLAL</sequence>
<keyword evidence="3" id="KW-1185">Reference proteome</keyword>
<evidence type="ECO:0000256" key="1">
    <source>
        <dbReference type="SAM" id="Phobius"/>
    </source>
</evidence>
<keyword evidence="1" id="KW-1133">Transmembrane helix</keyword>
<dbReference type="EMBL" id="CH983056">
    <property type="protein sequence ID" value="EDX15846.1"/>
    <property type="molecule type" value="Genomic_DNA"/>
</dbReference>
<reference evidence="2 3" key="1">
    <citation type="journal article" date="2007" name="Nature">
        <title>Evolution of genes and genomes on the Drosophila phylogeny.</title>
        <authorList>
            <consortium name="Drosophila 12 Genomes Consortium"/>
            <person name="Clark A.G."/>
            <person name="Eisen M.B."/>
            <person name="Smith D.R."/>
            <person name="Bergman C.M."/>
            <person name="Oliver B."/>
            <person name="Markow T.A."/>
            <person name="Kaufman T.C."/>
            <person name="Kellis M."/>
            <person name="Gelbart W."/>
            <person name="Iyer V.N."/>
            <person name="Pollard D.A."/>
            <person name="Sackton T.B."/>
            <person name="Larracuente A.M."/>
            <person name="Singh N.D."/>
            <person name="Abad J.P."/>
            <person name="Abt D.N."/>
            <person name="Adryan B."/>
            <person name="Aguade M."/>
            <person name="Akashi H."/>
            <person name="Anderson W.W."/>
            <person name="Aquadro C.F."/>
            <person name="Ardell D.H."/>
            <person name="Arguello R."/>
            <person name="Artieri C.G."/>
            <person name="Barbash D.A."/>
            <person name="Barker D."/>
            <person name="Barsanti P."/>
            <person name="Batterham P."/>
            <person name="Batzoglou S."/>
            <person name="Begun D."/>
            <person name="Bhutkar A."/>
            <person name="Blanco E."/>
            <person name="Bosak S.A."/>
            <person name="Bradley R.K."/>
            <person name="Brand A.D."/>
            <person name="Brent M.R."/>
            <person name="Brooks A.N."/>
            <person name="Brown R.H."/>
            <person name="Butlin R.K."/>
            <person name="Caggese C."/>
            <person name="Calvi B.R."/>
            <person name="Bernardo de Carvalho A."/>
            <person name="Caspi A."/>
            <person name="Castrezana S."/>
            <person name="Celniker S.E."/>
            <person name="Chang J.L."/>
            <person name="Chapple C."/>
            <person name="Chatterji S."/>
            <person name="Chinwalla A."/>
            <person name="Civetta A."/>
            <person name="Clifton S.W."/>
            <person name="Comeron J.M."/>
            <person name="Costello J.C."/>
            <person name="Coyne J.A."/>
            <person name="Daub J."/>
            <person name="David R.G."/>
            <person name="Delcher A.L."/>
            <person name="Delehaunty K."/>
            <person name="Do C.B."/>
            <person name="Ebling H."/>
            <person name="Edwards K."/>
            <person name="Eickbush T."/>
            <person name="Evans J.D."/>
            <person name="Filipski A."/>
            <person name="Findeiss S."/>
            <person name="Freyhult E."/>
            <person name="Fulton L."/>
            <person name="Fulton R."/>
            <person name="Garcia A.C."/>
            <person name="Gardiner A."/>
            <person name="Garfield D.A."/>
            <person name="Garvin B.E."/>
            <person name="Gibson G."/>
            <person name="Gilbert D."/>
            <person name="Gnerre S."/>
            <person name="Godfrey J."/>
            <person name="Good R."/>
            <person name="Gotea V."/>
            <person name="Gravely B."/>
            <person name="Greenberg A.J."/>
            <person name="Griffiths-Jones S."/>
            <person name="Gross S."/>
            <person name="Guigo R."/>
            <person name="Gustafson E.A."/>
            <person name="Haerty W."/>
            <person name="Hahn M.W."/>
            <person name="Halligan D.L."/>
            <person name="Halpern A.L."/>
            <person name="Halter G.M."/>
            <person name="Han M.V."/>
            <person name="Heger A."/>
            <person name="Hillier L."/>
            <person name="Hinrichs A.S."/>
            <person name="Holmes I."/>
            <person name="Hoskins R.A."/>
            <person name="Hubisz M.J."/>
            <person name="Hultmark D."/>
            <person name="Huntley M.A."/>
            <person name="Jaffe D.B."/>
            <person name="Jagadeeshan S."/>
            <person name="Jeck W.R."/>
            <person name="Johnson J."/>
            <person name="Jones C.D."/>
            <person name="Jordan W.C."/>
            <person name="Karpen G.H."/>
            <person name="Kataoka E."/>
            <person name="Keightley P.D."/>
            <person name="Kheradpour P."/>
            <person name="Kirkness E.F."/>
            <person name="Koerich L.B."/>
            <person name="Kristiansen K."/>
            <person name="Kudrna D."/>
            <person name="Kulathinal R.J."/>
            <person name="Kumar S."/>
            <person name="Kwok R."/>
            <person name="Lander E."/>
            <person name="Langley C.H."/>
            <person name="Lapoint R."/>
            <person name="Lazzaro B.P."/>
            <person name="Lee S.J."/>
            <person name="Levesque L."/>
            <person name="Li R."/>
            <person name="Lin C.F."/>
            <person name="Lin M.F."/>
            <person name="Lindblad-Toh K."/>
            <person name="Llopart A."/>
            <person name="Long M."/>
            <person name="Low L."/>
            <person name="Lozovsky E."/>
            <person name="Lu J."/>
            <person name="Luo M."/>
            <person name="Machado C.A."/>
            <person name="Makalowski W."/>
            <person name="Marzo M."/>
            <person name="Matsuda M."/>
            <person name="Matzkin L."/>
            <person name="McAllister B."/>
            <person name="McBride C.S."/>
            <person name="McKernan B."/>
            <person name="McKernan K."/>
            <person name="Mendez-Lago M."/>
            <person name="Minx P."/>
            <person name="Mollenhauer M.U."/>
            <person name="Montooth K."/>
            <person name="Mount S.M."/>
            <person name="Mu X."/>
            <person name="Myers E."/>
            <person name="Negre B."/>
            <person name="Newfeld S."/>
            <person name="Nielsen R."/>
            <person name="Noor M.A."/>
            <person name="O'Grady P."/>
            <person name="Pachter L."/>
            <person name="Papaceit M."/>
            <person name="Parisi M.J."/>
            <person name="Parisi M."/>
            <person name="Parts L."/>
            <person name="Pedersen J.S."/>
            <person name="Pesole G."/>
            <person name="Phillippy A.M."/>
            <person name="Ponting C.P."/>
            <person name="Pop M."/>
            <person name="Porcelli D."/>
            <person name="Powell J.R."/>
            <person name="Prohaska S."/>
            <person name="Pruitt K."/>
            <person name="Puig M."/>
            <person name="Quesneville H."/>
            <person name="Ram K.R."/>
            <person name="Rand D."/>
            <person name="Rasmussen M.D."/>
            <person name="Reed L.K."/>
            <person name="Reenan R."/>
            <person name="Reily A."/>
            <person name="Remington K.A."/>
            <person name="Rieger T.T."/>
            <person name="Ritchie M.G."/>
            <person name="Robin C."/>
            <person name="Rogers Y.H."/>
            <person name="Rohde C."/>
            <person name="Rozas J."/>
            <person name="Rubenfield M.J."/>
            <person name="Ruiz A."/>
            <person name="Russo S."/>
            <person name="Salzberg S.L."/>
            <person name="Sanchez-Gracia A."/>
            <person name="Saranga D.J."/>
            <person name="Sato H."/>
            <person name="Schaeffer S.W."/>
            <person name="Schatz M.C."/>
            <person name="Schlenke T."/>
            <person name="Schwartz R."/>
            <person name="Segarra C."/>
            <person name="Singh R.S."/>
            <person name="Sirot L."/>
            <person name="Sirota M."/>
            <person name="Sisneros N.B."/>
            <person name="Smith C.D."/>
            <person name="Smith T.F."/>
            <person name="Spieth J."/>
            <person name="Stage D.E."/>
            <person name="Stark A."/>
            <person name="Stephan W."/>
            <person name="Strausberg R.L."/>
            <person name="Strempel S."/>
            <person name="Sturgill D."/>
            <person name="Sutton G."/>
            <person name="Sutton G.G."/>
            <person name="Tao W."/>
            <person name="Teichmann S."/>
            <person name="Tobari Y.N."/>
            <person name="Tomimura Y."/>
            <person name="Tsolas J.M."/>
            <person name="Valente V.L."/>
            <person name="Venter E."/>
            <person name="Venter J.C."/>
            <person name="Vicario S."/>
            <person name="Vieira F.G."/>
            <person name="Vilella A.J."/>
            <person name="Villasante A."/>
            <person name="Walenz B."/>
            <person name="Wang J."/>
            <person name="Wasserman M."/>
            <person name="Watts T."/>
            <person name="Wilson D."/>
            <person name="Wilson R.K."/>
            <person name="Wing R.A."/>
            <person name="Wolfner M.F."/>
            <person name="Wong A."/>
            <person name="Wong G.K."/>
            <person name="Wu C.I."/>
            <person name="Wu G."/>
            <person name="Yamamoto D."/>
            <person name="Yang H.P."/>
            <person name="Yang S.P."/>
            <person name="Yorke J.A."/>
            <person name="Yoshida K."/>
            <person name="Zdobnov E."/>
            <person name="Zhang P."/>
            <person name="Zhang Y."/>
            <person name="Zimin A.V."/>
            <person name="Baldwin J."/>
            <person name="Abdouelleil A."/>
            <person name="Abdulkadir J."/>
            <person name="Abebe A."/>
            <person name="Abera B."/>
            <person name="Abreu J."/>
            <person name="Acer S.C."/>
            <person name="Aftuck L."/>
            <person name="Alexander A."/>
            <person name="An P."/>
            <person name="Anderson E."/>
            <person name="Anderson S."/>
            <person name="Arachi H."/>
            <person name="Azer M."/>
            <person name="Bachantsang P."/>
            <person name="Barry A."/>
            <person name="Bayul T."/>
            <person name="Berlin A."/>
            <person name="Bessette D."/>
            <person name="Bloom T."/>
            <person name="Blye J."/>
            <person name="Boguslavskiy L."/>
            <person name="Bonnet C."/>
            <person name="Boukhgalter B."/>
            <person name="Bourzgui I."/>
            <person name="Brown A."/>
            <person name="Cahill P."/>
            <person name="Channer S."/>
            <person name="Cheshatsang Y."/>
            <person name="Chuda L."/>
            <person name="Citroen M."/>
            <person name="Collymore A."/>
            <person name="Cooke P."/>
            <person name="Costello M."/>
            <person name="D'Aco K."/>
            <person name="Daza R."/>
            <person name="De Haan G."/>
            <person name="DeGray S."/>
            <person name="DeMaso C."/>
            <person name="Dhargay N."/>
            <person name="Dooley K."/>
            <person name="Dooley E."/>
            <person name="Doricent M."/>
            <person name="Dorje P."/>
            <person name="Dorjee K."/>
            <person name="Dupes A."/>
            <person name="Elong R."/>
            <person name="Falk J."/>
            <person name="Farina A."/>
            <person name="Faro S."/>
            <person name="Ferguson D."/>
            <person name="Fisher S."/>
            <person name="Foley C.D."/>
            <person name="Franke A."/>
            <person name="Friedrich D."/>
            <person name="Gadbois L."/>
            <person name="Gearin G."/>
            <person name="Gearin C.R."/>
            <person name="Giannoukos G."/>
            <person name="Goode T."/>
            <person name="Graham J."/>
            <person name="Grandbois E."/>
            <person name="Grewal S."/>
            <person name="Gyaltsen K."/>
            <person name="Hafez N."/>
            <person name="Hagos B."/>
            <person name="Hall J."/>
            <person name="Henson C."/>
            <person name="Hollinger A."/>
            <person name="Honan T."/>
            <person name="Huard M.D."/>
            <person name="Hughes L."/>
            <person name="Hurhula B."/>
            <person name="Husby M.E."/>
            <person name="Kamat A."/>
            <person name="Kanga B."/>
            <person name="Kashin S."/>
            <person name="Khazanovich D."/>
            <person name="Kisner P."/>
            <person name="Lance K."/>
            <person name="Lara M."/>
            <person name="Lee W."/>
            <person name="Lennon N."/>
            <person name="Letendre F."/>
            <person name="LeVine R."/>
            <person name="Lipovsky A."/>
            <person name="Liu X."/>
            <person name="Liu J."/>
            <person name="Liu S."/>
            <person name="Lokyitsang T."/>
            <person name="Lokyitsang Y."/>
            <person name="Lubonja R."/>
            <person name="Lui A."/>
            <person name="MacDonald P."/>
            <person name="Magnisalis V."/>
            <person name="Maru K."/>
            <person name="Matthews C."/>
            <person name="McCusker W."/>
            <person name="McDonough S."/>
            <person name="Mehta T."/>
            <person name="Meldrim J."/>
            <person name="Meneus L."/>
            <person name="Mihai O."/>
            <person name="Mihalev A."/>
            <person name="Mihova T."/>
            <person name="Mittelman R."/>
            <person name="Mlenga V."/>
            <person name="Montmayeur A."/>
            <person name="Mulrain L."/>
            <person name="Navidi A."/>
            <person name="Naylor J."/>
            <person name="Negash T."/>
            <person name="Nguyen T."/>
            <person name="Nguyen N."/>
            <person name="Nicol R."/>
            <person name="Norbu C."/>
            <person name="Norbu N."/>
            <person name="Novod N."/>
            <person name="O'Neill B."/>
            <person name="Osman S."/>
            <person name="Markiewicz E."/>
            <person name="Oyono O.L."/>
            <person name="Patti C."/>
            <person name="Phunkhang P."/>
            <person name="Pierre F."/>
            <person name="Priest M."/>
            <person name="Raghuraman S."/>
            <person name="Rege F."/>
            <person name="Reyes R."/>
            <person name="Rise C."/>
            <person name="Rogov P."/>
            <person name="Ross K."/>
            <person name="Ryan E."/>
            <person name="Settipalli S."/>
            <person name="Shea T."/>
            <person name="Sherpa N."/>
            <person name="Shi L."/>
            <person name="Shih D."/>
            <person name="Sparrow T."/>
            <person name="Spaulding J."/>
            <person name="Stalker J."/>
            <person name="Stange-Thomann N."/>
            <person name="Stavropoulos S."/>
            <person name="Stone C."/>
            <person name="Strader C."/>
            <person name="Tesfaye S."/>
            <person name="Thomson T."/>
            <person name="Thoulutsang Y."/>
            <person name="Thoulutsang D."/>
            <person name="Topham K."/>
            <person name="Topping I."/>
            <person name="Tsamla T."/>
            <person name="Vassiliev H."/>
            <person name="Vo A."/>
            <person name="Wangchuk T."/>
            <person name="Wangdi T."/>
            <person name="Weiand M."/>
            <person name="Wilkinson J."/>
            <person name="Wilson A."/>
            <person name="Yadav S."/>
            <person name="Young G."/>
            <person name="Yu Q."/>
            <person name="Zembek L."/>
            <person name="Zhong D."/>
            <person name="Zimmer A."/>
            <person name="Zwirko Z."/>
            <person name="Jaffe D.B."/>
            <person name="Alvarez P."/>
            <person name="Brockman W."/>
            <person name="Butler J."/>
            <person name="Chin C."/>
            <person name="Gnerre S."/>
            <person name="Grabherr M."/>
            <person name="Kleber M."/>
            <person name="Mauceli E."/>
            <person name="MacCallum I."/>
        </authorList>
    </citation>
    <scope>NUCLEOTIDE SEQUENCE [LARGE SCALE GENOMIC DNA]</scope>
    <source>
        <strain evidence="3">white501</strain>
    </source>
</reference>
<name>B4NTF6_DROSI</name>
<protein>
    <submittedName>
        <fullName evidence="2">GD15181</fullName>
    </submittedName>
</protein>
<dbReference type="AlphaFoldDB" id="B4NTF6"/>
<accession>B4NTF6</accession>
<feature type="transmembrane region" description="Helical" evidence="1">
    <location>
        <begin position="12"/>
        <end position="31"/>
    </location>
</feature>